<feature type="transmembrane region" description="Helical" evidence="1">
    <location>
        <begin position="90"/>
        <end position="110"/>
    </location>
</feature>
<evidence type="ECO:0000313" key="3">
    <source>
        <dbReference type="Proteomes" id="UP001642540"/>
    </source>
</evidence>
<feature type="transmembrane region" description="Helical" evidence="1">
    <location>
        <begin position="42"/>
        <end position="65"/>
    </location>
</feature>
<feature type="transmembrane region" description="Helical" evidence="1">
    <location>
        <begin position="212"/>
        <end position="235"/>
    </location>
</feature>
<evidence type="ECO:0000313" key="2">
    <source>
        <dbReference type="EMBL" id="CAL8145258.1"/>
    </source>
</evidence>
<evidence type="ECO:0008006" key="4">
    <source>
        <dbReference type="Google" id="ProtNLM"/>
    </source>
</evidence>
<organism evidence="2 3">
    <name type="scientific">Orchesella dallaii</name>
    <dbReference type="NCBI Taxonomy" id="48710"/>
    <lineage>
        <taxon>Eukaryota</taxon>
        <taxon>Metazoa</taxon>
        <taxon>Ecdysozoa</taxon>
        <taxon>Arthropoda</taxon>
        <taxon>Hexapoda</taxon>
        <taxon>Collembola</taxon>
        <taxon>Entomobryomorpha</taxon>
        <taxon>Entomobryoidea</taxon>
        <taxon>Orchesellidae</taxon>
        <taxon>Orchesellinae</taxon>
        <taxon>Orchesella</taxon>
    </lineage>
</organism>
<proteinExistence type="predicted"/>
<feature type="transmembrane region" description="Helical" evidence="1">
    <location>
        <begin position="161"/>
        <end position="183"/>
    </location>
</feature>
<reference evidence="2 3" key="1">
    <citation type="submission" date="2024-08" db="EMBL/GenBank/DDBJ databases">
        <authorList>
            <person name="Cucini C."/>
            <person name="Frati F."/>
        </authorList>
    </citation>
    <scope>NUCLEOTIDE SEQUENCE [LARGE SCALE GENOMIC DNA]</scope>
</reference>
<keyword evidence="1" id="KW-0812">Transmembrane</keyword>
<name>A0ABP1S6Q4_9HEXA</name>
<gene>
    <name evidence="2" type="ORF">ODALV1_LOCUS30433</name>
</gene>
<dbReference type="Proteomes" id="UP001642540">
    <property type="component" value="Unassembled WGS sequence"/>
</dbReference>
<sequence>MISPNFLRIVKWRMALMKFSHFTFISWESDTNRMVLKQNRYCIYNSCYLTLYMYAVGAISLYHAFEYISPEPENGESDVFDVDYKPRDEAFSILSGLAHLMYALACMGWAGAMEIVLITRGGEFVDFMNLAISGNLKYQEVYKDHLGRDGYMRRSHNTTDMILLVTAIGSVIIPLIFVNVLFYEFCPEHQIMLRYLEIKIMFEWKFLPMVVTGYYCILQVADLVFIIVVMGMTYLNCYTNWLKLLTPTVVRINNGSAIFTCNLGCTMDEKQVIMVYKEQMVLQERFNNLVGNHYVTAHHSSFLYISAFGLFICIRNWRFIHEPGFLIAPIAPVCCTLTEGVEVKFVEGARKTSANYLKVVAKLAKKHRRQLRGIPKYLKSCRPLQAQLAYPYYQLTPGNFLLFINSIVDTLVSLLVSF</sequence>
<keyword evidence="1" id="KW-1133">Transmembrane helix</keyword>
<dbReference type="EMBL" id="CAXLJM020000164">
    <property type="protein sequence ID" value="CAL8145258.1"/>
    <property type="molecule type" value="Genomic_DNA"/>
</dbReference>
<keyword evidence="3" id="KW-1185">Reference proteome</keyword>
<keyword evidence="1" id="KW-0472">Membrane</keyword>
<accession>A0ABP1S6Q4</accession>
<protein>
    <recommendedName>
        <fullName evidence="4">Odorant receptor</fullName>
    </recommendedName>
</protein>
<evidence type="ECO:0000256" key="1">
    <source>
        <dbReference type="SAM" id="Phobius"/>
    </source>
</evidence>
<comment type="caution">
    <text evidence="2">The sequence shown here is derived from an EMBL/GenBank/DDBJ whole genome shotgun (WGS) entry which is preliminary data.</text>
</comment>